<evidence type="ECO:0000256" key="1">
    <source>
        <dbReference type="SAM" id="SignalP"/>
    </source>
</evidence>
<sequence length="285" mass="31486">MKKAIFTLAAALTISAIFAFDWPQNEILSDSFYSYFAQLRGGTIGTSLVFSESREVKAADDGRMLAVISEHDEDELFESTLGNAAILAHKDSLITVYANLDAENLPSLYSMTDLKSGTSFGTTGTSSWQQGQGCLEFQVLDTKNRTYVNPRILMPRIGKELQLSIKDVTAISKKGVSYDLGTVKTMPSGIYQLYREKQDIAMPYKTTVFINGVVSESLSYDTLSESNGRICVSGKKNYDVSVMYPNEEQQFLGEVTLTKGKNSIMVVASDILGKEKQITYTVEVR</sequence>
<dbReference type="Proteomes" id="UP000518887">
    <property type="component" value="Unassembled WGS sequence"/>
</dbReference>
<keyword evidence="1" id="KW-0732">Signal</keyword>
<reference evidence="2 3" key="1">
    <citation type="submission" date="2020-08" db="EMBL/GenBank/DDBJ databases">
        <title>Genomic Encyclopedia of Type Strains, Phase IV (KMG-IV): sequencing the most valuable type-strain genomes for metagenomic binning, comparative biology and taxonomic classification.</title>
        <authorList>
            <person name="Goeker M."/>
        </authorList>
    </citation>
    <scope>NUCLEOTIDE SEQUENCE [LARGE SCALE GENOMIC DNA]</scope>
    <source>
        <strain evidence="2 3">DSM 103462</strain>
    </source>
</reference>
<feature type="signal peptide" evidence="1">
    <location>
        <begin position="1"/>
        <end position="19"/>
    </location>
</feature>
<dbReference type="Gene3D" id="2.70.70.10">
    <property type="entry name" value="Glucose Permease (Domain IIA)"/>
    <property type="match status" value="1"/>
</dbReference>
<accession>A0A7W8G847</accession>
<gene>
    <name evidence="2" type="ORF">HNP76_000879</name>
</gene>
<organism evidence="2 3">
    <name type="scientific">Treponema ruminis</name>
    <dbReference type="NCBI Taxonomy" id="744515"/>
    <lineage>
        <taxon>Bacteria</taxon>
        <taxon>Pseudomonadati</taxon>
        <taxon>Spirochaetota</taxon>
        <taxon>Spirochaetia</taxon>
        <taxon>Spirochaetales</taxon>
        <taxon>Treponemataceae</taxon>
        <taxon>Treponema</taxon>
    </lineage>
</organism>
<evidence type="ECO:0008006" key="4">
    <source>
        <dbReference type="Google" id="ProtNLM"/>
    </source>
</evidence>
<proteinExistence type="predicted"/>
<feature type="chain" id="PRO_5030986982" description="Peptidase M23 domain-containing protein" evidence="1">
    <location>
        <begin position="20"/>
        <end position="285"/>
    </location>
</feature>
<dbReference type="RefSeq" id="WP_184657904.1">
    <property type="nucleotide sequence ID" value="NZ_CP031518.1"/>
</dbReference>
<evidence type="ECO:0000313" key="3">
    <source>
        <dbReference type="Proteomes" id="UP000518887"/>
    </source>
</evidence>
<keyword evidence="3" id="KW-1185">Reference proteome</keyword>
<name>A0A7W8G847_9SPIR</name>
<dbReference type="EMBL" id="JACHFQ010000002">
    <property type="protein sequence ID" value="MBB5225535.1"/>
    <property type="molecule type" value="Genomic_DNA"/>
</dbReference>
<dbReference type="AlphaFoldDB" id="A0A7W8G847"/>
<evidence type="ECO:0000313" key="2">
    <source>
        <dbReference type="EMBL" id="MBB5225535.1"/>
    </source>
</evidence>
<protein>
    <recommendedName>
        <fullName evidence="4">Peptidase M23 domain-containing protein</fullName>
    </recommendedName>
</protein>
<dbReference type="InterPro" id="IPR011055">
    <property type="entry name" value="Dup_hybrid_motif"/>
</dbReference>
<comment type="caution">
    <text evidence="2">The sequence shown here is derived from an EMBL/GenBank/DDBJ whole genome shotgun (WGS) entry which is preliminary data.</text>
</comment>